<dbReference type="InterPro" id="IPR029044">
    <property type="entry name" value="Nucleotide-diphossugar_trans"/>
</dbReference>
<dbReference type="GO" id="GO:0016757">
    <property type="term" value="F:glycosyltransferase activity"/>
    <property type="evidence" value="ECO:0007669"/>
    <property type="project" value="UniProtKB-KW"/>
</dbReference>
<dbReference type="AlphaFoldDB" id="A0A9X9X740"/>
<reference evidence="2" key="2">
    <citation type="journal article" date="2021" name="Syst. Appl. Microbiol.">
        <title>Roseomonas hellenica sp. nov., isolated from roots of wild-growing Alkanna tinctoria.</title>
        <authorList>
            <person name="Rat A."/>
            <person name="Naranjo H.D."/>
            <person name="Lebbe L."/>
            <person name="Cnockaert M."/>
            <person name="Krigas N."/>
            <person name="Grigoriadou K."/>
            <person name="Maloupa E."/>
            <person name="Willems A."/>
        </authorList>
    </citation>
    <scope>NUCLEOTIDE SEQUENCE</scope>
    <source>
        <strain evidence="2">LMG 31228</strain>
    </source>
</reference>
<protein>
    <submittedName>
        <fullName evidence="2">Glycosyltransferase family 2 protein</fullName>
    </submittedName>
</protein>
<dbReference type="Proteomes" id="UP001138709">
    <property type="component" value="Unassembled WGS sequence"/>
</dbReference>
<dbReference type="SUPFAM" id="SSF53448">
    <property type="entry name" value="Nucleotide-diphospho-sugar transferases"/>
    <property type="match status" value="2"/>
</dbReference>
<dbReference type="CDD" id="cd04186">
    <property type="entry name" value="GT_2_like_c"/>
    <property type="match status" value="1"/>
</dbReference>
<dbReference type="PANTHER" id="PTHR43179">
    <property type="entry name" value="RHAMNOSYLTRANSFERASE WBBL"/>
    <property type="match status" value="1"/>
</dbReference>
<dbReference type="Gene3D" id="3.90.550.10">
    <property type="entry name" value="Spore Coat Polysaccharide Biosynthesis Protein SpsA, Chain A"/>
    <property type="match status" value="2"/>
</dbReference>
<accession>A0A9X9X740</accession>
<gene>
    <name evidence="2" type="ORF">GXW74_03445</name>
</gene>
<comment type="caution">
    <text evidence="2">The sequence shown here is derived from an EMBL/GenBank/DDBJ whole genome shotgun (WGS) entry which is preliminary data.</text>
</comment>
<dbReference type="Pfam" id="PF00535">
    <property type="entry name" value="Glycos_transf_2"/>
    <property type="match status" value="2"/>
</dbReference>
<sequence>MWRWPVAGLRRIAAGARAALRRAPWLRAALGPALPALRGFGSALPRIGYGDWIAAHDAPSERDRARLRAEIATWDAPPLLSVVMPAYDTADALLRAAIASVQAQLYPHWELCIADDASPSPHVARTLAELAAADPRIRWVRRDVNGNISAASNTALALAKGEWVVLMDHDDLLPETALFRVAAEIRRHPEAAVIYSDEDKVDERGRRSDPYFKADFDPDLLLVQNMVGHLGAYRRELLERIGGFRLGFEGSQDHDLALRAVGAAGTKAVRHIPRVLYHWRQGAAASSSSECRVERCANAARRAITDALAAAGSPAQVVPNPLLRVCHRIMYPLPDPPPLVSVIVPTRDRGELLGACLDGLLHRTDYPRIEVIILDNESTEPQTLALLDRLREDPRVRILGVPGAFNYSRLNNLAVTEARGEVLLLLNNDIEVIEPGWLREMVSQAMRPEIGAVGAKLLYPDDTVQHAGVLLGTGWPGGVAGYCYPHARRDDPGPFGLLAVTRTVSAVTGACLAVRRALYEEVGGLDEEDLKVAYNDVDFCLRLRARGYRNLWTPFALLYHKESASRGDDQRGAKAARFRSETAVMRARWGEALDQDPCWNPNLSLLTGWPDLAEPPRVPRW</sequence>
<keyword evidence="3" id="KW-1185">Reference proteome</keyword>
<evidence type="ECO:0000259" key="1">
    <source>
        <dbReference type="Pfam" id="PF00535"/>
    </source>
</evidence>
<organism evidence="2 3">
    <name type="scientific">Neoroseomonas eburnea</name>
    <dbReference type="NCBI Taxonomy" id="1346889"/>
    <lineage>
        <taxon>Bacteria</taxon>
        <taxon>Pseudomonadati</taxon>
        <taxon>Pseudomonadota</taxon>
        <taxon>Alphaproteobacteria</taxon>
        <taxon>Acetobacterales</taxon>
        <taxon>Acetobacteraceae</taxon>
        <taxon>Neoroseomonas</taxon>
    </lineage>
</organism>
<reference evidence="2" key="1">
    <citation type="submission" date="2020-01" db="EMBL/GenBank/DDBJ databases">
        <authorList>
            <person name="Rat A."/>
        </authorList>
    </citation>
    <scope>NUCLEOTIDE SEQUENCE</scope>
    <source>
        <strain evidence="2">LMG 31228</strain>
    </source>
</reference>
<feature type="domain" description="Glycosyltransferase 2-like" evidence="1">
    <location>
        <begin position="81"/>
        <end position="241"/>
    </location>
</feature>
<name>A0A9X9X740_9PROT</name>
<dbReference type="EMBL" id="JAAEDL010000002">
    <property type="protein sequence ID" value="MBR0679526.1"/>
    <property type="molecule type" value="Genomic_DNA"/>
</dbReference>
<evidence type="ECO:0000313" key="2">
    <source>
        <dbReference type="EMBL" id="MBR0679526.1"/>
    </source>
</evidence>
<dbReference type="InterPro" id="IPR001173">
    <property type="entry name" value="Glyco_trans_2-like"/>
</dbReference>
<proteinExistence type="predicted"/>
<feature type="domain" description="Glycosyltransferase 2-like" evidence="1">
    <location>
        <begin position="341"/>
        <end position="522"/>
    </location>
</feature>
<dbReference type="RefSeq" id="WP_211844877.1">
    <property type="nucleotide sequence ID" value="NZ_JAAEDL010000002.1"/>
</dbReference>
<dbReference type="CDD" id="cd04184">
    <property type="entry name" value="GT2_RfbC_Mx_like"/>
    <property type="match status" value="1"/>
</dbReference>
<evidence type="ECO:0000313" key="3">
    <source>
        <dbReference type="Proteomes" id="UP001138709"/>
    </source>
</evidence>
<dbReference type="PANTHER" id="PTHR43179:SF7">
    <property type="entry name" value="RHAMNOSYLTRANSFERASE WBBL"/>
    <property type="match status" value="1"/>
</dbReference>